<feature type="chain" id="PRO_5021012267" evidence="1">
    <location>
        <begin position="19"/>
        <end position="166"/>
    </location>
</feature>
<feature type="signal peptide" evidence="1">
    <location>
        <begin position="1"/>
        <end position="18"/>
    </location>
</feature>
<comment type="caution">
    <text evidence="2">The sequence shown here is derived from an EMBL/GenBank/DDBJ whole genome shotgun (WGS) entry which is preliminary data.</text>
</comment>
<dbReference type="EMBL" id="SGXA01000002">
    <property type="protein sequence ID" value="RZS70662.1"/>
    <property type="molecule type" value="Genomic_DNA"/>
</dbReference>
<dbReference type="RefSeq" id="WP_130541106.1">
    <property type="nucleotide sequence ID" value="NZ_CP042431.1"/>
</dbReference>
<dbReference type="AlphaFoldDB" id="A0A4Q7MPR0"/>
<reference evidence="2 3" key="1">
    <citation type="submission" date="2019-02" db="EMBL/GenBank/DDBJ databases">
        <title>Genomic Encyclopedia of Type Strains, Phase IV (KMG-IV): sequencing the most valuable type-strain genomes for metagenomic binning, comparative biology and taxonomic classification.</title>
        <authorList>
            <person name="Goeker M."/>
        </authorList>
    </citation>
    <scope>NUCLEOTIDE SEQUENCE [LARGE SCALE GENOMIC DNA]</scope>
    <source>
        <strain evidence="2 3">DSM 18116</strain>
    </source>
</reference>
<evidence type="ECO:0000313" key="3">
    <source>
        <dbReference type="Proteomes" id="UP000293874"/>
    </source>
</evidence>
<sequence length="166" mass="18621">MKTLCTLWLMFLSLPMMAQTSAKPSFNVTDSSCITECKARVEQFRKDGNADRFQLDEEFFCHVSKFDKQKGASKLQLVNLGDDKVMSVTILQMQVNATNVKGQTGTLTADEPLDLLKDASFSRCRILNLDLGKGIFGAVVLNEVESLRLRIIYDGKEKIYVVGKEK</sequence>
<protein>
    <submittedName>
        <fullName evidence="2">Uncharacterized protein</fullName>
    </submittedName>
</protein>
<accession>A0A4Q7MPR0</accession>
<gene>
    <name evidence="2" type="ORF">EV199_2555</name>
</gene>
<evidence type="ECO:0000256" key="1">
    <source>
        <dbReference type="SAM" id="SignalP"/>
    </source>
</evidence>
<keyword evidence="3" id="KW-1185">Reference proteome</keyword>
<organism evidence="2 3">
    <name type="scientific">Pseudobacter ginsenosidimutans</name>
    <dbReference type="NCBI Taxonomy" id="661488"/>
    <lineage>
        <taxon>Bacteria</taxon>
        <taxon>Pseudomonadati</taxon>
        <taxon>Bacteroidota</taxon>
        <taxon>Chitinophagia</taxon>
        <taxon>Chitinophagales</taxon>
        <taxon>Chitinophagaceae</taxon>
        <taxon>Pseudobacter</taxon>
    </lineage>
</organism>
<keyword evidence="1" id="KW-0732">Signal</keyword>
<proteinExistence type="predicted"/>
<dbReference type="Proteomes" id="UP000293874">
    <property type="component" value="Unassembled WGS sequence"/>
</dbReference>
<name>A0A4Q7MPR0_9BACT</name>
<evidence type="ECO:0000313" key="2">
    <source>
        <dbReference type="EMBL" id="RZS70662.1"/>
    </source>
</evidence>